<protein>
    <submittedName>
        <fullName evidence="1">Uncharacterized protein</fullName>
    </submittedName>
</protein>
<sequence>MTRRSHGHYRLLKTNPRWGTLHDPTAPWWVMQYDAGDDSWAPICHRGYQSWAGAYGWLAENHDLFDLDEDEDPMTSKSAHAAGVLVSMNDVRPECPDCGATADNEEGQ</sequence>
<evidence type="ECO:0000313" key="1">
    <source>
        <dbReference type="EMBL" id="MBB5431370.1"/>
    </source>
</evidence>
<evidence type="ECO:0000313" key="2">
    <source>
        <dbReference type="Proteomes" id="UP000572635"/>
    </source>
</evidence>
<dbReference type="AlphaFoldDB" id="A0A7W8QKC2"/>
<comment type="caution">
    <text evidence="1">The sequence shown here is derived from an EMBL/GenBank/DDBJ whole genome shotgun (WGS) entry which is preliminary data.</text>
</comment>
<reference evidence="1 2" key="1">
    <citation type="submission" date="2020-08" db="EMBL/GenBank/DDBJ databases">
        <title>Sequencing the genomes of 1000 actinobacteria strains.</title>
        <authorList>
            <person name="Klenk H.-P."/>
        </authorList>
    </citation>
    <scope>NUCLEOTIDE SEQUENCE [LARGE SCALE GENOMIC DNA]</scope>
    <source>
        <strain evidence="1 2">DSM 44551</strain>
    </source>
</reference>
<dbReference type="RefSeq" id="WP_184390986.1">
    <property type="nucleotide sequence ID" value="NZ_JACHDB010000001.1"/>
</dbReference>
<dbReference type="EMBL" id="JACHDB010000001">
    <property type="protein sequence ID" value="MBB5431370.1"/>
    <property type="molecule type" value="Genomic_DNA"/>
</dbReference>
<name>A0A7W8QKC2_9ACTN</name>
<dbReference type="Proteomes" id="UP000572635">
    <property type="component" value="Unassembled WGS sequence"/>
</dbReference>
<accession>A0A7W8QKC2</accession>
<organism evidence="1 2">
    <name type="scientific">Nocardiopsis composta</name>
    <dbReference type="NCBI Taxonomy" id="157465"/>
    <lineage>
        <taxon>Bacteria</taxon>
        <taxon>Bacillati</taxon>
        <taxon>Actinomycetota</taxon>
        <taxon>Actinomycetes</taxon>
        <taxon>Streptosporangiales</taxon>
        <taxon>Nocardiopsidaceae</taxon>
        <taxon>Nocardiopsis</taxon>
    </lineage>
</organism>
<proteinExistence type="predicted"/>
<keyword evidence="2" id="KW-1185">Reference proteome</keyword>
<gene>
    <name evidence="1" type="ORF">HDA36_001454</name>
</gene>